<dbReference type="Pfam" id="PF01165">
    <property type="entry name" value="Ribosomal_S21"/>
    <property type="match status" value="1"/>
</dbReference>
<evidence type="ECO:0000256" key="4">
    <source>
        <dbReference type="ARBA" id="ARBA00035135"/>
    </source>
</evidence>
<dbReference type="InterPro" id="IPR001911">
    <property type="entry name" value="Ribosomal_bS21"/>
</dbReference>
<dbReference type="PATRIC" id="fig|189385.5.peg.6"/>
<dbReference type="GO" id="GO:0005840">
    <property type="term" value="C:ribosome"/>
    <property type="evidence" value="ECO:0007669"/>
    <property type="project" value="UniProtKB-KW"/>
</dbReference>
<organism evidence="8 9">
    <name type="scientific">Tremblaya princeps</name>
    <dbReference type="NCBI Taxonomy" id="189385"/>
    <lineage>
        <taxon>Bacteria</taxon>
        <taxon>Pseudomonadati</taxon>
        <taxon>Pseudomonadota</taxon>
        <taxon>Betaproteobacteria</taxon>
        <taxon>Candidatus Tremblayella</taxon>
    </lineage>
</organism>
<evidence type="ECO:0000256" key="7">
    <source>
        <dbReference type="SAM" id="MobiDB-lite"/>
    </source>
</evidence>
<evidence type="ECO:0000256" key="1">
    <source>
        <dbReference type="ARBA" id="ARBA00006640"/>
    </source>
</evidence>
<dbReference type="HAMAP" id="MF_00358">
    <property type="entry name" value="Ribosomal_bS21"/>
    <property type="match status" value="1"/>
</dbReference>
<evidence type="ECO:0000256" key="6">
    <source>
        <dbReference type="RuleBase" id="RU000667"/>
    </source>
</evidence>
<dbReference type="AlphaFoldDB" id="A0A143WMR4"/>
<comment type="similarity">
    <text evidence="1 5 6">Belongs to the bacterial ribosomal protein bS21 family.</text>
</comment>
<proteinExistence type="inferred from homology"/>
<dbReference type="PANTHER" id="PTHR21109">
    <property type="entry name" value="MITOCHONDRIAL 28S RIBOSOMAL PROTEIN S21"/>
    <property type="match status" value="1"/>
</dbReference>
<dbReference type="NCBIfam" id="TIGR00030">
    <property type="entry name" value="S21p"/>
    <property type="match status" value="1"/>
</dbReference>
<evidence type="ECO:0000313" key="9">
    <source>
        <dbReference type="Proteomes" id="UP000075244"/>
    </source>
</evidence>
<evidence type="ECO:0000256" key="5">
    <source>
        <dbReference type="HAMAP-Rule" id="MF_00358"/>
    </source>
</evidence>
<sequence>MVQECAQTQPCGYMSTVVVRDTEPFEAALRRFRRLAERSGMQSELRRRAAYEKPTARRKRKRAAAIKRSIRRRSAR</sequence>
<evidence type="ECO:0000256" key="2">
    <source>
        <dbReference type="ARBA" id="ARBA00022980"/>
    </source>
</evidence>
<dbReference type="GO" id="GO:0003735">
    <property type="term" value="F:structural constituent of ribosome"/>
    <property type="evidence" value="ECO:0007669"/>
    <property type="project" value="InterPro"/>
</dbReference>
<keyword evidence="3 5" id="KW-0687">Ribonucleoprotein</keyword>
<dbReference type="Proteomes" id="UP000075244">
    <property type="component" value="Chromosome I"/>
</dbReference>
<feature type="compositionally biased region" description="Basic residues" evidence="7">
    <location>
        <begin position="56"/>
        <end position="76"/>
    </location>
</feature>
<gene>
    <name evidence="5 8" type="primary">rpsU</name>
    <name evidence="8" type="ORF">PLON_TP00006</name>
</gene>
<dbReference type="GO" id="GO:0006412">
    <property type="term" value="P:translation"/>
    <property type="evidence" value="ECO:0007669"/>
    <property type="project" value="UniProtKB-UniRule"/>
</dbReference>
<dbReference type="Gene3D" id="1.20.5.1150">
    <property type="entry name" value="Ribosomal protein S8"/>
    <property type="match status" value="1"/>
</dbReference>
<name>A0A143WMR4_TREPR</name>
<dbReference type="PRINTS" id="PR00976">
    <property type="entry name" value="RIBOSOMALS21"/>
</dbReference>
<protein>
    <recommendedName>
        <fullName evidence="4 5">Small ribosomal subunit protein bS21</fullName>
    </recommendedName>
</protein>
<dbReference type="EMBL" id="LN998830">
    <property type="protein sequence ID" value="CUX76391.1"/>
    <property type="molecule type" value="Genomic_DNA"/>
</dbReference>
<dbReference type="InterPro" id="IPR038380">
    <property type="entry name" value="Ribosomal_bS21_sf"/>
</dbReference>
<feature type="compositionally biased region" description="Basic and acidic residues" evidence="7">
    <location>
        <begin position="44"/>
        <end position="55"/>
    </location>
</feature>
<dbReference type="GO" id="GO:1990904">
    <property type="term" value="C:ribonucleoprotein complex"/>
    <property type="evidence" value="ECO:0007669"/>
    <property type="project" value="UniProtKB-KW"/>
</dbReference>
<evidence type="ECO:0000256" key="3">
    <source>
        <dbReference type="ARBA" id="ARBA00023274"/>
    </source>
</evidence>
<keyword evidence="2 5" id="KW-0689">Ribosomal protein</keyword>
<keyword evidence="9" id="KW-1185">Reference proteome</keyword>
<evidence type="ECO:0000313" key="8">
    <source>
        <dbReference type="EMBL" id="CUX76391.1"/>
    </source>
</evidence>
<feature type="region of interest" description="Disordered" evidence="7">
    <location>
        <begin position="43"/>
        <end position="76"/>
    </location>
</feature>
<accession>A0A143WMR4</accession>
<reference evidence="9" key="1">
    <citation type="submission" date="2016-01" db="EMBL/GenBank/DDBJ databases">
        <authorList>
            <person name="Husnik F."/>
        </authorList>
    </citation>
    <scope>NUCLEOTIDE SEQUENCE [LARGE SCALE GENOMIC DNA]</scope>
</reference>
<dbReference type="PANTHER" id="PTHR21109:SF22">
    <property type="entry name" value="SMALL RIBOSOMAL SUBUNIT PROTEIN BS21"/>
    <property type="match status" value="1"/>
</dbReference>